<proteinExistence type="predicted"/>
<name>F4QAU2_CACFS</name>
<accession>F4QAU2</accession>
<keyword evidence="1" id="KW-0732">Signal</keyword>
<dbReference type="PANTHER" id="PTHR33714">
    <property type="entry name" value="COUNTING FACTOR-ASSOCIATED PROTEIN A-RELATED"/>
    <property type="match status" value="1"/>
</dbReference>
<dbReference type="AlphaFoldDB" id="F4QAU2"/>
<evidence type="ECO:0000313" key="2">
    <source>
        <dbReference type="EMBL" id="EGG15001.1"/>
    </source>
</evidence>
<dbReference type="Proteomes" id="UP000007797">
    <property type="component" value="Unassembled WGS sequence"/>
</dbReference>
<gene>
    <name evidence="2" type="ORF">DFA_09821</name>
</gene>
<reference evidence="3" key="1">
    <citation type="journal article" date="2011" name="Genome Res.">
        <title>Phylogeny-wide analysis of social amoeba genomes highlights ancient origins for complex intercellular communication.</title>
        <authorList>
            <person name="Heidel A.J."/>
            <person name="Lawal H.M."/>
            <person name="Felder M."/>
            <person name="Schilde C."/>
            <person name="Helps N.R."/>
            <person name="Tunggal B."/>
            <person name="Rivero F."/>
            <person name="John U."/>
            <person name="Schleicher M."/>
            <person name="Eichinger L."/>
            <person name="Platzer M."/>
            <person name="Noegel A.A."/>
            <person name="Schaap P."/>
            <person name="Gloeckner G."/>
        </authorList>
    </citation>
    <scope>NUCLEOTIDE SEQUENCE [LARGE SCALE GENOMIC DNA]</scope>
    <source>
        <strain evidence="3">SH3</strain>
    </source>
</reference>
<evidence type="ECO:0000256" key="1">
    <source>
        <dbReference type="SAM" id="SignalP"/>
    </source>
</evidence>
<dbReference type="OMA" id="WKEHIIS"/>
<keyword evidence="3" id="KW-1185">Reference proteome</keyword>
<dbReference type="PANTHER" id="PTHR33714:SF1">
    <property type="entry name" value="TRANSMEMBRANE PROTEIN"/>
    <property type="match status" value="1"/>
</dbReference>
<dbReference type="Pfam" id="PF11912">
    <property type="entry name" value="CfaA_B_C"/>
    <property type="match status" value="1"/>
</dbReference>
<organism evidence="2 3">
    <name type="scientific">Cavenderia fasciculata</name>
    <name type="common">Slime mold</name>
    <name type="synonym">Dictyostelium fasciculatum</name>
    <dbReference type="NCBI Taxonomy" id="261658"/>
    <lineage>
        <taxon>Eukaryota</taxon>
        <taxon>Amoebozoa</taxon>
        <taxon>Evosea</taxon>
        <taxon>Eumycetozoa</taxon>
        <taxon>Dictyostelia</taxon>
        <taxon>Acytosteliales</taxon>
        <taxon>Cavenderiaceae</taxon>
        <taxon>Cavenderia</taxon>
    </lineage>
</organism>
<protein>
    <submittedName>
        <fullName evidence="2">Uncharacterized protein</fullName>
    </submittedName>
</protein>
<dbReference type="EMBL" id="GL883026">
    <property type="protein sequence ID" value="EGG15001.1"/>
    <property type="molecule type" value="Genomic_DNA"/>
</dbReference>
<feature type="signal peptide" evidence="1">
    <location>
        <begin position="1"/>
        <end position="17"/>
    </location>
</feature>
<feature type="chain" id="PRO_5003320108" evidence="1">
    <location>
        <begin position="18"/>
        <end position="207"/>
    </location>
</feature>
<sequence>MNRKIALLLVITVAVQSQNANKAFVKITYMSTNCTNGSESYSHYTIIGECVRGSIYNYDESSQEVVAQPYRFADCTGDKFRPYTYSLNKCLEVGGTQPDQGYMVSVGTGYSIPDNSYVWVGYTSGQCNDWKDSVVELRYRLLGACQPTSSGSSKFDCNTTTLSDYGYPSYDFHCSGTADKPWTVPFESLNYCGTNGINEYNFCVKEN</sequence>
<dbReference type="GeneID" id="14867691"/>
<dbReference type="RefSeq" id="XP_004351721.1">
    <property type="nucleotide sequence ID" value="XM_004351669.1"/>
</dbReference>
<dbReference type="KEGG" id="dfa:DFA_09821"/>
<dbReference type="InterPro" id="IPR021837">
    <property type="entry name" value="CfaA/B/C"/>
</dbReference>
<evidence type="ECO:0000313" key="3">
    <source>
        <dbReference type="Proteomes" id="UP000007797"/>
    </source>
</evidence>